<evidence type="ECO:0000313" key="9">
    <source>
        <dbReference type="Proteomes" id="UP000663722"/>
    </source>
</evidence>
<keyword evidence="9" id="KW-1185">Reference proteome</keyword>
<dbReference type="CDD" id="cd00009">
    <property type="entry name" value="AAA"/>
    <property type="match status" value="1"/>
</dbReference>
<dbReference type="FunFam" id="3.40.50.300:FF:000006">
    <property type="entry name" value="DNA-binding transcriptional regulator NtrC"/>
    <property type="match status" value="1"/>
</dbReference>
<reference evidence="8" key="1">
    <citation type="journal article" date="2021" name="Microb. Physiol.">
        <title>Proteogenomic Insights into the Physiology of Marine, Sulfate-Reducing, Filamentous Desulfonema limicola and Desulfonema magnum.</title>
        <authorList>
            <person name="Schnaars V."/>
            <person name="Wohlbrand L."/>
            <person name="Scheve S."/>
            <person name="Hinrichs C."/>
            <person name="Reinhardt R."/>
            <person name="Rabus R."/>
        </authorList>
    </citation>
    <scope>NUCLEOTIDE SEQUENCE</scope>
    <source>
        <strain evidence="8">4be13</strain>
    </source>
</reference>
<dbReference type="Proteomes" id="UP000663722">
    <property type="component" value="Chromosome"/>
</dbReference>
<organism evidence="8 9">
    <name type="scientific">Desulfonema magnum</name>
    <dbReference type="NCBI Taxonomy" id="45655"/>
    <lineage>
        <taxon>Bacteria</taxon>
        <taxon>Pseudomonadati</taxon>
        <taxon>Thermodesulfobacteriota</taxon>
        <taxon>Desulfobacteria</taxon>
        <taxon>Desulfobacterales</taxon>
        <taxon>Desulfococcaceae</taxon>
        <taxon>Desulfonema</taxon>
    </lineage>
</organism>
<dbReference type="PANTHER" id="PTHR32071">
    <property type="entry name" value="TRANSCRIPTIONAL REGULATORY PROTEIN"/>
    <property type="match status" value="1"/>
</dbReference>
<dbReference type="SUPFAM" id="SSF46689">
    <property type="entry name" value="Homeodomain-like"/>
    <property type="match status" value="1"/>
</dbReference>
<dbReference type="EMBL" id="CP061800">
    <property type="protein sequence ID" value="QTA85905.1"/>
    <property type="molecule type" value="Genomic_DNA"/>
</dbReference>
<evidence type="ECO:0000256" key="1">
    <source>
        <dbReference type="ARBA" id="ARBA00022741"/>
    </source>
</evidence>
<dbReference type="Pfam" id="PF00072">
    <property type="entry name" value="Response_reg"/>
    <property type="match status" value="1"/>
</dbReference>
<evidence type="ECO:0000256" key="4">
    <source>
        <dbReference type="ARBA" id="ARBA00023163"/>
    </source>
</evidence>
<dbReference type="PROSITE" id="PS50110">
    <property type="entry name" value="RESPONSE_REGULATORY"/>
    <property type="match status" value="1"/>
</dbReference>
<feature type="modified residue" description="4-aspartylphosphate" evidence="5">
    <location>
        <position position="49"/>
    </location>
</feature>
<accession>A0A975GLS7</accession>
<dbReference type="Pfam" id="PF25601">
    <property type="entry name" value="AAA_lid_14"/>
    <property type="match status" value="1"/>
</dbReference>
<keyword evidence="5" id="KW-0597">Phosphoprotein</keyword>
<dbReference type="Gene3D" id="3.40.50.300">
    <property type="entry name" value="P-loop containing nucleotide triphosphate hydrolases"/>
    <property type="match status" value="1"/>
</dbReference>
<dbReference type="InterPro" id="IPR001789">
    <property type="entry name" value="Sig_transdc_resp-reg_receiver"/>
</dbReference>
<dbReference type="Gene3D" id="1.10.8.60">
    <property type="match status" value="1"/>
</dbReference>
<dbReference type="InterPro" id="IPR025662">
    <property type="entry name" value="Sigma_54_int_dom_ATP-bd_1"/>
</dbReference>
<dbReference type="InterPro" id="IPR027417">
    <property type="entry name" value="P-loop_NTPase"/>
</dbReference>
<protein>
    <submittedName>
        <fullName evidence="8">Two component system response regulator, sigma54-specific</fullName>
    </submittedName>
</protein>
<feature type="domain" description="Sigma-54 factor interaction" evidence="6">
    <location>
        <begin position="144"/>
        <end position="372"/>
    </location>
</feature>
<dbReference type="AlphaFoldDB" id="A0A975GLS7"/>
<evidence type="ECO:0000313" key="8">
    <source>
        <dbReference type="EMBL" id="QTA85905.1"/>
    </source>
</evidence>
<dbReference type="PROSITE" id="PS50045">
    <property type="entry name" value="SIGMA54_INTERACT_4"/>
    <property type="match status" value="1"/>
</dbReference>
<dbReference type="PROSITE" id="PS00676">
    <property type="entry name" value="SIGMA54_INTERACT_2"/>
    <property type="match status" value="1"/>
</dbReference>
<evidence type="ECO:0000256" key="2">
    <source>
        <dbReference type="ARBA" id="ARBA00022840"/>
    </source>
</evidence>
<dbReference type="InterPro" id="IPR009057">
    <property type="entry name" value="Homeodomain-like_sf"/>
</dbReference>
<evidence type="ECO:0000259" key="7">
    <source>
        <dbReference type="PROSITE" id="PS50110"/>
    </source>
</evidence>
<dbReference type="InterPro" id="IPR025943">
    <property type="entry name" value="Sigma_54_int_dom_ATP-bd_2"/>
</dbReference>
<dbReference type="SUPFAM" id="SSF52172">
    <property type="entry name" value="CheY-like"/>
    <property type="match status" value="1"/>
</dbReference>
<dbReference type="InterPro" id="IPR002078">
    <property type="entry name" value="Sigma_54_int"/>
</dbReference>
<dbReference type="GO" id="GO:0005524">
    <property type="term" value="F:ATP binding"/>
    <property type="evidence" value="ECO:0007669"/>
    <property type="project" value="UniProtKB-KW"/>
</dbReference>
<dbReference type="PANTHER" id="PTHR32071:SF13">
    <property type="entry name" value="RESPONSE REGULATOR HSFA"/>
    <property type="match status" value="1"/>
</dbReference>
<evidence type="ECO:0000256" key="3">
    <source>
        <dbReference type="ARBA" id="ARBA00023015"/>
    </source>
</evidence>
<gene>
    <name evidence="8" type="ORF">dnm_019220</name>
</gene>
<keyword evidence="1" id="KW-0547">Nucleotide-binding</keyword>
<name>A0A975GLS7_9BACT</name>
<dbReference type="GO" id="GO:0000160">
    <property type="term" value="P:phosphorelay signal transduction system"/>
    <property type="evidence" value="ECO:0007669"/>
    <property type="project" value="InterPro"/>
</dbReference>
<keyword evidence="4" id="KW-0804">Transcription</keyword>
<dbReference type="PROSITE" id="PS00675">
    <property type="entry name" value="SIGMA54_INTERACT_1"/>
    <property type="match status" value="1"/>
</dbReference>
<keyword evidence="3" id="KW-0805">Transcription regulation</keyword>
<dbReference type="KEGG" id="dmm:dnm_019220"/>
<dbReference type="GO" id="GO:0006355">
    <property type="term" value="P:regulation of DNA-templated transcription"/>
    <property type="evidence" value="ECO:0007669"/>
    <property type="project" value="InterPro"/>
</dbReference>
<evidence type="ECO:0000256" key="5">
    <source>
        <dbReference type="PROSITE-ProRule" id="PRU00169"/>
    </source>
</evidence>
<dbReference type="InterPro" id="IPR002197">
    <property type="entry name" value="HTH_Fis"/>
</dbReference>
<dbReference type="SMART" id="SM00382">
    <property type="entry name" value="AAA"/>
    <property type="match status" value="1"/>
</dbReference>
<dbReference type="InterPro" id="IPR058031">
    <property type="entry name" value="AAA_lid_NorR"/>
</dbReference>
<keyword evidence="2" id="KW-0067">ATP-binding</keyword>
<evidence type="ECO:0000259" key="6">
    <source>
        <dbReference type="PROSITE" id="PS50045"/>
    </source>
</evidence>
<dbReference type="Gene3D" id="1.10.10.60">
    <property type="entry name" value="Homeodomain-like"/>
    <property type="match status" value="1"/>
</dbReference>
<dbReference type="Gene3D" id="3.40.50.2300">
    <property type="match status" value="1"/>
</dbReference>
<dbReference type="SMART" id="SM00448">
    <property type="entry name" value="REC"/>
    <property type="match status" value="1"/>
</dbReference>
<dbReference type="InterPro" id="IPR003593">
    <property type="entry name" value="AAA+_ATPase"/>
</dbReference>
<sequence length="465" mass="51641">MIVDDEEAILLAIDTTLQMAGFNNIITCQDSRRVMDILSGQAIDVMLLDLNMPYIDGERLLDTVTREIPDVPIIIVTGAMDVETAVRCIKSGAFDYIVKPVEEDRLITAINRAISFQELKRENLALKQHILADTLEKPEAFRDIITNNKKMLLIFQYIESIARTSQPVLIRGETGVGKELIANTLHTLSGLKGNFIAVNVAGLDDNVFSDTLFGHVRGAFTGAERVRSGLIEQAAGGTLFMDEIGDLNHASQVKLLRLLQEGEYLPLGQDEPKQTNARIVAATNQNLAELQKAGKFRKDLNYRLRTHRIYIPPLRERLDDIPLLADHFLDEAAHSLKKKKPTPPKELFTLLKNYAFPGNIRELKSMIFDAVSRHKSGILSLEVFRFHIGPEHTSENPSCGEQNADDASPVIFSGKRLPTIKEATELVVAEAMKRADGNQSVAAKMLGISQQALSKRLKKRGQNSG</sequence>
<dbReference type="Pfam" id="PF02954">
    <property type="entry name" value="HTH_8"/>
    <property type="match status" value="1"/>
</dbReference>
<dbReference type="InterPro" id="IPR011006">
    <property type="entry name" value="CheY-like_superfamily"/>
</dbReference>
<feature type="domain" description="Response regulatory" evidence="7">
    <location>
        <begin position="1"/>
        <end position="114"/>
    </location>
</feature>
<dbReference type="GO" id="GO:0043565">
    <property type="term" value="F:sequence-specific DNA binding"/>
    <property type="evidence" value="ECO:0007669"/>
    <property type="project" value="InterPro"/>
</dbReference>
<dbReference type="Pfam" id="PF00158">
    <property type="entry name" value="Sigma54_activat"/>
    <property type="match status" value="1"/>
</dbReference>
<proteinExistence type="predicted"/>
<dbReference type="SUPFAM" id="SSF52540">
    <property type="entry name" value="P-loop containing nucleoside triphosphate hydrolases"/>
    <property type="match status" value="1"/>
</dbReference>
<dbReference type="PRINTS" id="PR01590">
    <property type="entry name" value="HTHFIS"/>
</dbReference>